<comment type="caution">
    <text evidence="1">The sequence shown here is derived from an EMBL/GenBank/DDBJ whole genome shotgun (WGS) entry which is preliminary data.</text>
</comment>
<sequence>MYKANETVDIERPISRMSYDPVRNENKRKTSWDLDYSRSFARSHSAYFVEKK</sequence>
<gene>
    <name evidence="1" type="ORF">QUF89_15800</name>
</gene>
<evidence type="ECO:0000313" key="2">
    <source>
        <dbReference type="Proteomes" id="UP001234602"/>
    </source>
</evidence>
<protein>
    <submittedName>
        <fullName evidence="1">Uncharacterized protein</fullName>
    </submittedName>
</protein>
<organism evidence="1 2">
    <name type="scientific">Peribacillus simplex</name>
    <dbReference type="NCBI Taxonomy" id="1478"/>
    <lineage>
        <taxon>Bacteria</taxon>
        <taxon>Bacillati</taxon>
        <taxon>Bacillota</taxon>
        <taxon>Bacilli</taxon>
        <taxon>Bacillales</taxon>
        <taxon>Bacillaceae</taxon>
        <taxon>Peribacillus</taxon>
    </lineage>
</organism>
<dbReference type="RefSeq" id="WP_289320364.1">
    <property type="nucleotide sequence ID" value="NZ_JAUCEY010000008.1"/>
</dbReference>
<name>A0AAW7IBX0_9BACI</name>
<reference evidence="1" key="1">
    <citation type="submission" date="2023-06" db="EMBL/GenBank/DDBJ databases">
        <title>Comparative genomics of Bacillaceae isolates and their secondary metabolite potential.</title>
        <authorList>
            <person name="Song L."/>
            <person name="Nielsen L.J."/>
            <person name="Mohite O."/>
            <person name="Xu X."/>
            <person name="Weber T."/>
            <person name="Kovacs A.T."/>
        </authorList>
    </citation>
    <scope>NUCLEOTIDE SEQUENCE</scope>
    <source>
        <strain evidence="1">D8_B_37</strain>
    </source>
</reference>
<dbReference type="EMBL" id="JAUCEY010000008">
    <property type="protein sequence ID" value="MDM5453625.1"/>
    <property type="molecule type" value="Genomic_DNA"/>
</dbReference>
<proteinExistence type="predicted"/>
<accession>A0AAW7IBX0</accession>
<dbReference type="Proteomes" id="UP001234602">
    <property type="component" value="Unassembled WGS sequence"/>
</dbReference>
<dbReference type="AlphaFoldDB" id="A0AAW7IBX0"/>
<evidence type="ECO:0000313" key="1">
    <source>
        <dbReference type="EMBL" id="MDM5453625.1"/>
    </source>
</evidence>